<dbReference type="Proteomes" id="UP000242765">
    <property type="component" value="Unassembled WGS sequence"/>
</dbReference>
<protein>
    <submittedName>
        <fullName evidence="1">Uncharacterized protein</fullName>
    </submittedName>
</protein>
<dbReference type="RefSeq" id="WP_086202520.1">
    <property type="nucleotide sequence ID" value="NZ_NEGB01000001.1"/>
</dbReference>
<evidence type="ECO:0000313" key="1">
    <source>
        <dbReference type="EMBL" id="OTG67671.1"/>
    </source>
</evidence>
<keyword evidence="2" id="KW-1185">Reference proteome</keyword>
<dbReference type="AlphaFoldDB" id="A0A1Y3CKE9"/>
<organism evidence="1 2">
    <name type="scientific">Acinetobacter silvestris</name>
    <dbReference type="NCBI Taxonomy" id="1977882"/>
    <lineage>
        <taxon>Bacteria</taxon>
        <taxon>Pseudomonadati</taxon>
        <taxon>Pseudomonadota</taxon>
        <taxon>Gammaproteobacteria</taxon>
        <taxon>Moraxellales</taxon>
        <taxon>Moraxellaceae</taxon>
        <taxon>Acinetobacter</taxon>
    </lineage>
</organism>
<sequence>MGIKITNSSDLAIQVCINKWSNEGDTMWFIVRSGASESWIRDTDKPMIMLVEKDQQVLAYCVYSDSQVIITNTKITDRGLAEHPLS</sequence>
<accession>A0A1Y3CKE9</accession>
<comment type="caution">
    <text evidence="1">The sequence shown here is derived from an EMBL/GenBank/DDBJ whole genome shotgun (WGS) entry which is preliminary data.</text>
</comment>
<gene>
    <name evidence="1" type="ORF">B9T28_03390</name>
</gene>
<proteinExistence type="predicted"/>
<dbReference type="EMBL" id="NEGB01000001">
    <property type="protein sequence ID" value="OTG67671.1"/>
    <property type="molecule type" value="Genomic_DNA"/>
</dbReference>
<dbReference type="OrthoDB" id="6459779at2"/>
<name>A0A1Y3CKE9_9GAMM</name>
<evidence type="ECO:0000313" key="2">
    <source>
        <dbReference type="Proteomes" id="UP000242765"/>
    </source>
</evidence>
<reference evidence="1 2" key="1">
    <citation type="submission" date="2017-04" db="EMBL/GenBank/DDBJ databases">
        <title>High diversity of culturable Acinetobacter species in natural soil and water ecosystems.</title>
        <authorList>
            <person name="Nemec A."/>
            <person name="Radolfova-Krizova L."/>
        </authorList>
    </citation>
    <scope>NUCLEOTIDE SEQUENCE [LARGE SCALE GENOMIC DNA]</scope>
    <source>
        <strain evidence="1 2">ANC 4999</strain>
    </source>
</reference>